<name>A0A1G2MDM2_9BACT</name>
<dbReference type="PANTHER" id="PTHR39639">
    <property type="entry name" value="CHROMOSOME 16, WHOLE GENOME SHOTGUN SEQUENCE"/>
    <property type="match status" value="1"/>
</dbReference>
<dbReference type="AlphaFoldDB" id="A0A1G2MDM2"/>
<comment type="caution">
    <text evidence="2">The sequence shown here is derived from an EMBL/GenBank/DDBJ whole genome shotgun (WGS) entry which is preliminary data.</text>
</comment>
<dbReference type="PANTHER" id="PTHR39639:SF1">
    <property type="entry name" value="DUF262 DOMAIN-CONTAINING PROTEIN"/>
    <property type="match status" value="1"/>
</dbReference>
<dbReference type="EMBL" id="MHRJ01000033">
    <property type="protein sequence ID" value="OHA21988.1"/>
    <property type="molecule type" value="Genomic_DNA"/>
</dbReference>
<dbReference type="InterPro" id="IPR004919">
    <property type="entry name" value="GmrSD_N"/>
</dbReference>
<proteinExistence type="predicted"/>
<evidence type="ECO:0000313" key="2">
    <source>
        <dbReference type="EMBL" id="OHA21988.1"/>
    </source>
</evidence>
<evidence type="ECO:0000313" key="3">
    <source>
        <dbReference type="Proteomes" id="UP000176493"/>
    </source>
</evidence>
<reference evidence="2 3" key="1">
    <citation type="journal article" date="2016" name="Nat. Commun.">
        <title>Thousands of microbial genomes shed light on interconnected biogeochemical processes in an aquifer system.</title>
        <authorList>
            <person name="Anantharaman K."/>
            <person name="Brown C.T."/>
            <person name="Hug L.A."/>
            <person name="Sharon I."/>
            <person name="Castelle C.J."/>
            <person name="Probst A.J."/>
            <person name="Thomas B.C."/>
            <person name="Singh A."/>
            <person name="Wilkins M.J."/>
            <person name="Karaoz U."/>
            <person name="Brodie E.L."/>
            <person name="Williams K.H."/>
            <person name="Hubbard S.S."/>
            <person name="Banfield J.F."/>
        </authorList>
    </citation>
    <scope>NUCLEOTIDE SEQUENCE [LARGE SCALE GENOMIC DNA]</scope>
</reference>
<dbReference type="Proteomes" id="UP000176493">
    <property type="component" value="Unassembled WGS sequence"/>
</dbReference>
<gene>
    <name evidence="2" type="ORF">A2W52_01165</name>
</gene>
<evidence type="ECO:0000259" key="1">
    <source>
        <dbReference type="Pfam" id="PF03235"/>
    </source>
</evidence>
<sequence>MSDIKVKTKKRTIKPITVKQLIDDYIYLIDLDADYQRETIWSRKKQEELLDSIIQGIDIPKFYLAEVKNDETFEYECIDGKQRMTTLLNFFKPDPNGDNSLKIKVAGEKYTYNQLKKEIPQLAEKIDEFELTFVIYPEIDDEEFVRDIFRRLQLGVPLNAGELLKTYTGTMRDFVYKEMGSDAPFLRNTKLSEKRFSRQFTLAQICINSFARNEGGDFKRARYDDLWEFFKEKYDLNKGDKNLVRIKKVLGIMDKKFKGNDAEKISSRAVAVSGYLFIEDLVSNKKNGLIGQFVKFYVKLLEEIKKNQELLSKFNPPENSVILEEFQKYISQASVEPYSLRRRNEFLKKAFQHYLDPKTKGKIIGSK</sequence>
<protein>
    <recommendedName>
        <fullName evidence="1">GmrSD restriction endonucleases N-terminal domain-containing protein</fullName>
    </recommendedName>
</protein>
<dbReference type="Pfam" id="PF03235">
    <property type="entry name" value="GmrSD_N"/>
    <property type="match status" value="1"/>
</dbReference>
<accession>A0A1G2MDM2</accession>
<organism evidence="2 3">
    <name type="scientific">Candidatus Taylorbacteria bacterium RIFCSPHIGHO2_02_49_25</name>
    <dbReference type="NCBI Taxonomy" id="1802305"/>
    <lineage>
        <taxon>Bacteria</taxon>
        <taxon>Candidatus Tayloriibacteriota</taxon>
    </lineage>
</organism>
<feature type="domain" description="GmrSD restriction endonucleases N-terminal" evidence="1">
    <location>
        <begin position="19"/>
        <end position="167"/>
    </location>
</feature>